<accession>A0ABV9EIQ4</accession>
<organism evidence="2 3">
    <name type="scientific">Sphaerisporangium corydalis</name>
    <dbReference type="NCBI Taxonomy" id="1441875"/>
    <lineage>
        <taxon>Bacteria</taxon>
        <taxon>Bacillati</taxon>
        <taxon>Actinomycetota</taxon>
        <taxon>Actinomycetes</taxon>
        <taxon>Streptosporangiales</taxon>
        <taxon>Streptosporangiaceae</taxon>
        <taxon>Sphaerisporangium</taxon>
    </lineage>
</organism>
<evidence type="ECO:0000256" key="1">
    <source>
        <dbReference type="SAM" id="MobiDB-lite"/>
    </source>
</evidence>
<sequence>MLAVSGTALPGSRAAAQIAADCISTPIEYRTAWEQREVRCVSPNLFGTTHTRGTTSLYPSGFWYAWAGSSTNLERYLALRRIYGDSPPKAGIGILSYAGFPGLNDFSDPTNLAVYTLPTGVQARVPSFETWFRLLDEEFGMPGTYPLSAQTDLVVAYSRLRPHEDVVGAFQTVTGCSRTALLKGKEPSAAIGCNVSFLKALAAAGPSPYSTGESKSCFRNFAARYTGHSDAAAMRAVLFQCQDVGFLNTGVGLGYNTYANPFVCKPAFKQSVLQKYTGREFIVPNANLDALPSFVDLELNLGIPAEREFLQTGYCSTNCRHHTKARHRARSSKRPVTRLPLRTSSSSGETISAATELGMDRSSVPAACGLIARR</sequence>
<feature type="compositionally biased region" description="Basic residues" evidence="1">
    <location>
        <begin position="325"/>
        <end position="336"/>
    </location>
</feature>
<name>A0ABV9EIQ4_9ACTN</name>
<dbReference type="Proteomes" id="UP001595891">
    <property type="component" value="Unassembled WGS sequence"/>
</dbReference>
<feature type="region of interest" description="Disordered" evidence="1">
    <location>
        <begin position="325"/>
        <end position="345"/>
    </location>
</feature>
<keyword evidence="3" id="KW-1185">Reference proteome</keyword>
<protein>
    <submittedName>
        <fullName evidence="2">Uncharacterized protein</fullName>
    </submittedName>
</protein>
<reference evidence="3" key="1">
    <citation type="journal article" date="2019" name="Int. J. Syst. Evol. Microbiol.">
        <title>The Global Catalogue of Microorganisms (GCM) 10K type strain sequencing project: providing services to taxonomists for standard genome sequencing and annotation.</title>
        <authorList>
            <consortium name="The Broad Institute Genomics Platform"/>
            <consortium name="The Broad Institute Genome Sequencing Center for Infectious Disease"/>
            <person name="Wu L."/>
            <person name="Ma J."/>
        </authorList>
    </citation>
    <scope>NUCLEOTIDE SEQUENCE [LARGE SCALE GENOMIC DNA]</scope>
    <source>
        <strain evidence="3">CCUG 49560</strain>
    </source>
</reference>
<evidence type="ECO:0000313" key="2">
    <source>
        <dbReference type="EMBL" id="MFC4588820.1"/>
    </source>
</evidence>
<evidence type="ECO:0000313" key="3">
    <source>
        <dbReference type="Proteomes" id="UP001595891"/>
    </source>
</evidence>
<gene>
    <name evidence="2" type="ORF">ACFO8L_22210</name>
</gene>
<proteinExistence type="predicted"/>
<dbReference type="EMBL" id="JBHSFN010000013">
    <property type="protein sequence ID" value="MFC4588820.1"/>
    <property type="molecule type" value="Genomic_DNA"/>
</dbReference>
<comment type="caution">
    <text evidence="2">The sequence shown here is derived from an EMBL/GenBank/DDBJ whole genome shotgun (WGS) entry which is preliminary data.</text>
</comment>